<dbReference type="Proteomes" id="UP001419268">
    <property type="component" value="Unassembled WGS sequence"/>
</dbReference>
<protein>
    <submittedName>
        <fullName evidence="1">Uncharacterized protein</fullName>
    </submittedName>
</protein>
<dbReference type="AlphaFoldDB" id="A0AAP0IEB4"/>
<keyword evidence="2" id="KW-1185">Reference proteome</keyword>
<evidence type="ECO:0000313" key="2">
    <source>
        <dbReference type="Proteomes" id="UP001419268"/>
    </source>
</evidence>
<dbReference type="EMBL" id="JBBNAG010000008">
    <property type="protein sequence ID" value="KAK9113147.1"/>
    <property type="molecule type" value="Genomic_DNA"/>
</dbReference>
<comment type="caution">
    <text evidence="1">The sequence shown here is derived from an EMBL/GenBank/DDBJ whole genome shotgun (WGS) entry which is preliminary data.</text>
</comment>
<gene>
    <name evidence="1" type="ORF">Scep_020666</name>
</gene>
<sequence>MLKEEKRAGRISSSGGLSLFLYSSRFFFSLGLAERQSSLPHSFLVFILFFCVLDARLKPLA</sequence>
<name>A0AAP0IEB4_9MAGN</name>
<proteinExistence type="predicted"/>
<evidence type="ECO:0000313" key="1">
    <source>
        <dbReference type="EMBL" id="KAK9113147.1"/>
    </source>
</evidence>
<organism evidence="1 2">
    <name type="scientific">Stephania cephalantha</name>
    <dbReference type="NCBI Taxonomy" id="152367"/>
    <lineage>
        <taxon>Eukaryota</taxon>
        <taxon>Viridiplantae</taxon>
        <taxon>Streptophyta</taxon>
        <taxon>Embryophyta</taxon>
        <taxon>Tracheophyta</taxon>
        <taxon>Spermatophyta</taxon>
        <taxon>Magnoliopsida</taxon>
        <taxon>Ranunculales</taxon>
        <taxon>Menispermaceae</taxon>
        <taxon>Menispermoideae</taxon>
        <taxon>Cissampelideae</taxon>
        <taxon>Stephania</taxon>
    </lineage>
</organism>
<reference evidence="1 2" key="1">
    <citation type="submission" date="2024-01" db="EMBL/GenBank/DDBJ databases">
        <title>Genome assemblies of Stephania.</title>
        <authorList>
            <person name="Yang L."/>
        </authorList>
    </citation>
    <scope>NUCLEOTIDE SEQUENCE [LARGE SCALE GENOMIC DNA]</scope>
    <source>
        <strain evidence="1">JXDWG</strain>
        <tissue evidence="1">Leaf</tissue>
    </source>
</reference>
<accession>A0AAP0IEB4</accession>